<evidence type="ECO:0000256" key="1">
    <source>
        <dbReference type="ARBA" id="ARBA00007074"/>
    </source>
</evidence>
<dbReference type="SUPFAM" id="SSF47090">
    <property type="entry name" value="PGBD-like"/>
    <property type="match status" value="1"/>
</dbReference>
<dbReference type="Pfam" id="PF01471">
    <property type="entry name" value="PG_binding_1"/>
    <property type="match status" value="1"/>
</dbReference>
<dbReference type="STRING" id="1371.GCA_900166605_01304"/>
<keyword evidence="6" id="KW-0732">Signal</keyword>
<feature type="signal peptide" evidence="6">
    <location>
        <begin position="1"/>
        <end position="31"/>
    </location>
</feature>
<dbReference type="PROSITE" id="PS51935">
    <property type="entry name" value="NLPC_P60"/>
    <property type="match status" value="1"/>
</dbReference>
<dbReference type="InterPro" id="IPR000064">
    <property type="entry name" value="NLP_P60_dom"/>
</dbReference>
<feature type="domain" description="NlpC/P60" evidence="7">
    <location>
        <begin position="175"/>
        <end position="296"/>
    </location>
</feature>
<feature type="compositionally biased region" description="Acidic residues" evidence="5">
    <location>
        <begin position="127"/>
        <end position="155"/>
    </location>
</feature>
<dbReference type="OrthoDB" id="9813368at2"/>
<feature type="compositionally biased region" description="Low complexity" evidence="5">
    <location>
        <begin position="33"/>
        <end position="54"/>
    </location>
</feature>
<evidence type="ECO:0000256" key="4">
    <source>
        <dbReference type="ARBA" id="ARBA00022807"/>
    </source>
</evidence>
<comment type="similarity">
    <text evidence="1">Belongs to the peptidase C40 family.</text>
</comment>
<dbReference type="PANTHER" id="PTHR47053:SF1">
    <property type="entry name" value="MUREIN DD-ENDOPEPTIDASE MEPH-RELATED"/>
    <property type="match status" value="1"/>
</dbReference>
<evidence type="ECO:0000256" key="3">
    <source>
        <dbReference type="ARBA" id="ARBA00022801"/>
    </source>
</evidence>
<proteinExistence type="inferred from homology"/>
<dbReference type="InterPro" id="IPR036365">
    <property type="entry name" value="PGBD-like_sf"/>
</dbReference>
<dbReference type="SUPFAM" id="SSF54001">
    <property type="entry name" value="Cysteine proteinases"/>
    <property type="match status" value="1"/>
</dbReference>
<protein>
    <recommendedName>
        <fullName evidence="7">NlpC/P60 domain-containing protein</fullName>
    </recommendedName>
</protein>
<dbReference type="GO" id="GO:0006508">
    <property type="term" value="P:proteolysis"/>
    <property type="evidence" value="ECO:0007669"/>
    <property type="project" value="UniProtKB-KW"/>
</dbReference>
<feature type="compositionally biased region" description="Low complexity" evidence="5">
    <location>
        <begin position="156"/>
        <end position="179"/>
    </location>
</feature>
<comment type="caution">
    <text evidence="8">The sequence shown here is derived from an EMBL/GenBank/DDBJ whole genome shotgun (WGS) entry which is preliminary data.</text>
</comment>
<dbReference type="PANTHER" id="PTHR47053">
    <property type="entry name" value="MUREIN DD-ENDOPEPTIDASE MEPH-RELATED"/>
    <property type="match status" value="1"/>
</dbReference>
<sequence length="296" mass="31201">MFKSNRKAPKYILSSAVVTALALTPALSGNAAAFADSDSSASTSSSQEDSAETANKSESADDTLLYLGDSGASVEALQSTLSDLDYYNSEIDGTYDEETVEAVEAFQTENNLSIDGIAGPETMGALDETEDSSEARDETEESSNESSENNEENEEVASASSGESSEPSTESTSSNTSDSGLVDSAESVLGTPYEWGGTTASGLDSSGFINYVFEENGTDVSRTHEGIWQNNGEFVEEPNVGDVVFYEGTYDTEGASHSGIYIGDGQMIHSGSSGVEVADTNSDYWEEHYIGAKTID</sequence>
<evidence type="ECO:0000256" key="5">
    <source>
        <dbReference type="SAM" id="MobiDB-lite"/>
    </source>
</evidence>
<dbReference type="GO" id="GO:0008234">
    <property type="term" value="F:cysteine-type peptidase activity"/>
    <property type="evidence" value="ECO:0007669"/>
    <property type="project" value="UniProtKB-KW"/>
</dbReference>
<keyword evidence="3" id="KW-0378">Hydrolase</keyword>
<evidence type="ECO:0000256" key="6">
    <source>
        <dbReference type="SAM" id="SignalP"/>
    </source>
</evidence>
<evidence type="ECO:0000259" key="7">
    <source>
        <dbReference type="PROSITE" id="PS51935"/>
    </source>
</evidence>
<evidence type="ECO:0000256" key="2">
    <source>
        <dbReference type="ARBA" id="ARBA00022670"/>
    </source>
</evidence>
<feature type="region of interest" description="Disordered" evidence="5">
    <location>
        <begin position="111"/>
        <end position="183"/>
    </location>
</feature>
<dbReference type="AlphaFoldDB" id="A0A510YCD0"/>
<accession>A0A510YCD0</accession>
<dbReference type="InterPro" id="IPR038765">
    <property type="entry name" value="Papain-like_cys_pep_sf"/>
</dbReference>
<gene>
    <name evidence="8" type="ORF">MHA01_29320</name>
</gene>
<keyword evidence="4" id="KW-0788">Thiol protease</keyword>
<keyword evidence="2" id="KW-0645">Protease</keyword>
<dbReference type="RefSeq" id="WP_079475155.1">
    <property type="nucleotide sequence ID" value="NZ_BJUN01000025.1"/>
</dbReference>
<dbReference type="EMBL" id="BJUN01000025">
    <property type="protein sequence ID" value="GEK60027.1"/>
    <property type="molecule type" value="Genomic_DNA"/>
</dbReference>
<evidence type="ECO:0000313" key="9">
    <source>
        <dbReference type="Proteomes" id="UP000321051"/>
    </source>
</evidence>
<feature type="region of interest" description="Disordered" evidence="5">
    <location>
        <begin position="33"/>
        <end position="62"/>
    </location>
</feature>
<dbReference type="Gene3D" id="3.90.1720.10">
    <property type="entry name" value="endopeptidase domain like (from Nostoc punctiforme)"/>
    <property type="match status" value="1"/>
</dbReference>
<dbReference type="InterPro" id="IPR051202">
    <property type="entry name" value="Peptidase_C40"/>
</dbReference>
<name>A0A510YCD0_MARHA</name>
<dbReference type="Gene3D" id="1.10.101.10">
    <property type="entry name" value="PGBD-like superfamily/PGBD"/>
    <property type="match status" value="1"/>
</dbReference>
<feature type="chain" id="PRO_5022696782" description="NlpC/P60 domain-containing protein" evidence="6">
    <location>
        <begin position="32"/>
        <end position="296"/>
    </location>
</feature>
<organism evidence="8 9">
    <name type="scientific">Marinococcus halophilus</name>
    <dbReference type="NCBI Taxonomy" id="1371"/>
    <lineage>
        <taxon>Bacteria</taxon>
        <taxon>Bacillati</taxon>
        <taxon>Bacillota</taxon>
        <taxon>Bacilli</taxon>
        <taxon>Bacillales</taxon>
        <taxon>Bacillaceae</taxon>
        <taxon>Marinococcus</taxon>
    </lineage>
</organism>
<keyword evidence="9" id="KW-1185">Reference proteome</keyword>
<dbReference type="InterPro" id="IPR002477">
    <property type="entry name" value="Peptidoglycan-bd-like"/>
</dbReference>
<dbReference type="Pfam" id="PF00877">
    <property type="entry name" value="NLPC_P60"/>
    <property type="match status" value="1"/>
</dbReference>
<dbReference type="Proteomes" id="UP000321051">
    <property type="component" value="Unassembled WGS sequence"/>
</dbReference>
<dbReference type="InterPro" id="IPR036366">
    <property type="entry name" value="PGBDSf"/>
</dbReference>
<evidence type="ECO:0000313" key="8">
    <source>
        <dbReference type="EMBL" id="GEK60027.1"/>
    </source>
</evidence>
<reference evidence="8 9" key="1">
    <citation type="submission" date="2019-07" db="EMBL/GenBank/DDBJ databases">
        <title>Whole genome shotgun sequence of Marinococcus halophilus NBRC 102359.</title>
        <authorList>
            <person name="Hosoyama A."/>
            <person name="Uohara A."/>
            <person name="Ohji S."/>
            <person name="Ichikawa N."/>
        </authorList>
    </citation>
    <scope>NUCLEOTIDE SEQUENCE [LARGE SCALE GENOMIC DNA]</scope>
    <source>
        <strain evidence="8 9">NBRC 102359</strain>
    </source>
</reference>